<dbReference type="AlphaFoldDB" id="X6MYM4"/>
<comment type="caution">
    <text evidence="2">The sequence shown here is derived from an EMBL/GenBank/DDBJ whole genome shotgun (WGS) entry which is preliminary data.</text>
</comment>
<gene>
    <name evidence="2" type="ORF">RFI_18676</name>
</gene>
<reference evidence="2 3" key="1">
    <citation type="journal article" date="2013" name="Curr. Biol.">
        <title>The Genome of the Foraminiferan Reticulomyxa filosa.</title>
        <authorList>
            <person name="Glockner G."/>
            <person name="Hulsmann N."/>
            <person name="Schleicher M."/>
            <person name="Noegel A.A."/>
            <person name="Eichinger L."/>
            <person name="Gallinger C."/>
            <person name="Pawlowski J."/>
            <person name="Sierra R."/>
            <person name="Euteneuer U."/>
            <person name="Pillet L."/>
            <person name="Moustafa A."/>
            <person name="Platzer M."/>
            <person name="Groth M."/>
            <person name="Szafranski K."/>
            <person name="Schliwa M."/>
        </authorList>
    </citation>
    <scope>NUCLEOTIDE SEQUENCE [LARGE SCALE GENOMIC DNA]</scope>
</reference>
<dbReference type="OrthoDB" id="8954335at2759"/>
<evidence type="ECO:0000313" key="2">
    <source>
        <dbReference type="EMBL" id="ETO18589.1"/>
    </source>
</evidence>
<name>X6MYM4_RETFI</name>
<protein>
    <submittedName>
        <fullName evidence="2">Uncharacterized protein</fullName>
    </submittedName>
</protein>
<evidence type="ECO:0000256" key="1">
    <source>
        <dbReference type="SAM" id="Coils"/>
    </source>
</evidence>
<evidence type="ECO:0000313" key="3">
    <source>
        <dbReference type="Proteomes" id="UP000023152"/>
    </source>
</evidence>
<proteinExistence type="predicted"/>
<sequence>MQEFYNDDDKKEDERKFDEKIGFDISLMLKLVAKAEEAAEQIRDKNVILFLGGTVNGLPHIAPIEIKNEALINVTTSPNVKSETKYITAVPIDLKEMGIYTDQDMVVLCDSPGFEDTSGLEVDVANGINLARTLVGIVPSITDHLSKFSYVFTKWPKDQRRHIHALVKETLINIPEDESDEGYKALLADIVKKTKKGAITPDLLNGSYIDILEKFLDEQDFIRDPLDVFQPFVTEKSMSAVRLQVEKHKAHILHAFKHCDYQRVNTKLNELHALNEILRTDAIQNSYDDCVKKLTQEWNEKIEHTTNEFNKCITSPDAISKEDILAYKISIDDLKKTQLLQKHFKEAINKDFLMQNLHKRIMDLCCGLKDIKNELTLKIRLDKLKQLCDIFSGFPPIYNLACRNLTDNLINYVENTKKCIRKNQFEKMRQNLESLVKILFLQSHLVSTLNIKTEIENVETLLITHLNNVTNEGLVVIKRVVKGDFDSKKEKDYNSSFWIKKLTINDIKLLEKNVIILETAMNVFESPCEHFNLNKPIKELFHSFLNEIIDYFDKISQKITSLFEKQRYHAFNEIKGFVNVMDDLRKVKAVEQRTQRSYFQIIERIFGFVRKDVEVILSSLFKQDPSFDYNRLFDCVVCVDQLKWIDERKEGNNKLMIDLKKNVESYLQELEQSYQYLEFDINHPDHLEQGRKIVSHLDKLRRLEDTIPEISTYRKSVSVRIEQAIKTTLLTIANEYSSEKKTVNYQREIKEQLVKLKVYAESLTHANAFLQQKELTSAQDLDSRIGSIENKLKTSEKTLEEKTKDFDSDIQKVQEKMSLLGDVSSEYQRLAKKVTWKDKIIPQKAIEFLKEQGYKEIDEVEREEAKEQAKFEQLQEGAKQFDEAQKKQIEELNKDLKKYQQIKKEFQRLQSKEKMAFENASEFLKSRDFSETEIIRWVNNEPELVEKIKQYEREIEKFKTVGYNFGVLNAARTEK</sequence>
<dbReference type="Proteomes" id="UP000023152">
    <property type="component" value="Unassembled WGS sequence"/>
</dbReference>
<organism evidence="2 3">
    <name type="scientific">Reticulomyxa filosa</name>
    <dbReference type="NCBI Taxonomy" id="46433"/>
    <lineage>
        <taxon>Eukaryota</taxon>
        <taxon>Sar</taxon>
        <taxon>Rhizaria</taxon>
        <taxon>Retaria</taxon>
        <taxon>Foraminifera</taxon>
        <taxon>Monothalamids</taxon>
        <taxon>Reticulomyxidae</taxon>
        <taxon>Reticulomyxa</taxon>
    </lineage>
</organism>
<keyword evidence="3" id="KW-1185">Reference proteome</keyword>
<feature type="coiled-coil region" evidence="1">
    <location>
        <begin position="857"/>
        <end position="912"/>
    </location>
</feature>
<accession>X6MYM4</accession>
<feature type="non-terminal residue" evidence="2">
    <location>
        <position position="975"/>
    </location>
</feature>
<keyword evidence="1" id="KW-0175">Coiled coil</keyword>
<dbReference type="EMBL" id="ASPP01014702">
    <property type="protein sequence ID" value="ETO18589.1"/>
    <property type="molecule type" value="Genomic_DNA"/>
</dbReference>